<reference key="1">
    <citation type="journal article" date="2007" name="Nature">
        <title>The medaka draft genome and insights into vertebrate genome evolution.</title>
        <authorList>
            <person name="Kasahara M."/>
            <person name="Naruse K."/>
            <person name="Sasaki S."/>
            <person name="Nakatani Y."/>
            <person name="Qu W."/>
            <person name="Ahsan B."/>
            <person name="Yamada T."/>
            <person name="Nagayasu Y."/>
            <person name="Doi K."/>
            <person name="Kasai Y."/>
            <person name="Jindo T."/>
            <person name="Kobayashi D."/>
            <person name="Shimada A."/>
            <person name="Toyoda A."/>
            <person name="Kuroki Y."/>
            <person name="Fujiyama A."/>
            <person name="Sasaki T."/>
            <person name="Shimizu A."/>
            <person name="Asakawa S."/>
            <person name="Shimizu N."/>
            <person name="Hashimoto S."/>
            <person name="Yang J."/>
            <person name="Lee Y."/>
            <person name="Matsushima K."/>
            <person name="Sugano S."/>
            <person name="Sakaizumi M."/>
            <person name="Narita T."/>
            <person name="Ohishi K."/>
            <person name="Haga S."/>
            <person name="Ohta F."/>
            <person name="Nomoto H."/>
            <person name="Nogata K."/>
            <person name="Morishita T."/>
            <person name="Endo T."/>
            <person name="Shin-I T."/>
            <person name="Takeda H."/>
            <person name="Morishita S."/>
            <person name="Kohara Y."/>
        </authorList>
    </citation>
    <scope>NUCLEOTIDE SEQUENCE [LARGE SCALE GENOMIC DNA]</scope>
    <source>
        <strain>Hd-rR</strain>
    </source>
</reference>
<keyword evidence="7" id="KW-0325">Glycoprotein</keyword>
<dbReference type="Gene3D" id="2.60.40.10">
    <property type="entry name" value="Immunoglobulins"/>
    <property type="match status" value="3"/>
</dbReference>
<organism evidence="11 12">
    <name type="scientific">Oryzias latipes</name>
    <name type="common">Japanese rice fish</name>
    <name type="synonym">Japanese killifish</name>
    <dbReference type="NCBI Taxonomy" id="8090"/>
    <lineage>
        <taxon>Eukaryota</taxon>
        <taxon>Metazoa</taxon>
        <taxon>Chordata</taxon>
        <taxon>Craniata</taxon>
        <taxon>Vertebrata</taxon>
        <taxon>Euteleostomi</taxon>
        <taxon>Actinopterygii</taxon>
        <taxon>Neopterygii</taxon>
        <taxon>Teleostei</taxon>
        <taxon>Neoteleostei</taxon>
        <taxon>Acanthomorphata</taxon>
        <taxon>Ovalentaria</taxon>
        <taxon>Atherinomorphae</taxon>
        <taxon>Beloniformes</taxon>
        <taxon>Adrianichthyidae</taxon>
        <taxon>Oryziinae</taxon>
        <taxon>Oryzias</taxon>
    </lineage>
</organism>
<evidence type="ECO:0000256" key="7">
    <source>
        <dbReference type="ARBA" id="ARBA00023180"/>
    </source>
</evidence>
<keyword evidence="3 9" id="KW-0732">Signal</keyword>
<reference evidence="11 12" key="2">
    <citation type="submission" date="2017-04" db="EMBL/GenBank/DDBJ databases">
        <title>CpG methylation of centromeres and impact of large insertions on vertebrate speciation.</title>
        <authorList>
            <person name="Ichikawa K."/>
            <person name="Yoshimura J."/>
            <person name="Morishita S."/>
        </authorList>
    </citation>
    <scope>NUCLEOTIDE SEQUENCE</scope>
    <source>
        <strain evidence="11 12">HNI</strain>
    </source>
</reference>
<dbReference type="Proteomes" id="UP000265180">
    <property type="component" value="Chromosome 14"/>
</dbReference>
<comment type="subcellular location">
    <subcellularLocation>
        <location evidence="1">Membrane</location>
        <topology evidence="1">Single-pass type I membrane protein</topology>
    </subcellularLocation>
</comment>
<evidence type="ECO:0000256" key="4">
    <source>
        <dbReference type="ARBA" id="ARBA00022989"/>
    </source>
</evidence>
<dbReference type="InterPro" id="IPR003961">
    <property type="entry name" value="FN3_dom"/>
</dbReference>
<evidence type="ECO:0000256" key="2">
    <source>
        <dbReference type="ARBA" id="ARBA00022692"/>
    </source>
</evidence>
<dbReference type="SUPFAM" id="SSF49265">
    <property type="entry name" value="Fibronectin type III"/>
    <property type="match status" value="3"/>
</dbReference>
<evidence type="ECO:0000256" key="6">
    <source>
        <dbReference type="ARBA" id="ARBA00023170"/>
    </source>
</evidence>
<dbReference type="FunFam" id="2.60.40.10:FF:002351">
    <property type="entry name" value="Interleukin 13 receptor, alpha 2"/>
    <property type="match status" value="1"/>
</dbReference>
<dbReference type="PANTHER" id="PTHR23037:SF45">
    <property type="entry name" value="INTERLEUKIN 13 RECEPTOR SUBUNIT ALPHA 2"/>
    <property type="match status" value="1"/>
</dbReference>
<feature type="transmembrane region" description="Helical" evidence="8">
    <location>
        <begin position="420"/>
        <end position="444"/>
    </location>
</feature>
<evidence type="ECO:0000256" key="3">
    <source>
        <dbReference type="ARBA" id="ARBA00022729"/>
    </source>
</evidence>
<keyword evidence="5 8" id="KW-0472">Membrane</keyword>
<dbReference type="InterPro" id="IPR036116">
    <property type="entry name" value="FN3_sf"/>
</dbReference>
<evidence type="ECO:0000256" key="5">
    <source>
        <dbReference type="ARBA" id="ARBA00023136"/>
    </source>
</evidence>
<dbReference type="GO" id="GO:0016020">
    <property type="term" value="C:membrane"/>
    <property type="evidence" value="ECO:0007669"/>
    <property type="project" value="UniProtKB-SubCell"/>
</dbReference>
<feature type="chain" id="PRO_5018107970" evidence="9">
    <location>
        <begin position="18"/>
        <end position="474"/>
    </location>
</feature>
<dbReference type="InterPro" id="IPR013783">
    <property type="entry name" value="Ig-like_fold"/>
</dbReference>
<dbReference type="CDD" id="cd00063">
    <property type="entry name" value="FN3"/>
    <property type="match status" value="1"/>
</dbReference>
<keyword evidence="4 8" id="KW-1133">Transmembrane helix</keyword>
<dbReference type="InterPro" id="IPR015321">
    <property type="entry name" value="TypeI_recpt_CBD"/>
</dbReference>
<keyword evidence="6" id="KW-0675">Receptor</keyword>
<evidence type="ECO:0000256" key="8">
    <source>
        <dbReference type="SAM" id="Phobius"/>
    </source>
</evidence>
<feature type="signal peptide" evidence="9">
    <location>
        <begin position="1"/>
        <end position="17"/>
    </location>
</feature>
<accession>A0A3P9LUD1</accession>
<keyword evidence="2 8" id="KW-0812">Transmembrane</keyword>
<reference evidence="11" key="4">
    <citation type="submission" date="2025-09" db="UniProtKB">
        <authorList>
            <consortium name="Ensembl"/>
        </authorList>
    </citation>
    <scope>IDENTIFICATION</scope>
    <source>
        <strain evidence="11">HNI</strain>
    </source>
</reference>
<name>A0A3P9LUD1_ORYLA</name>
<dbReference type="PANTHER" id="PTHR23037">
    <property type="entry name" value="CYTOKINE RECEPTOR"/>
    <property type="match status" value="1"/>
</dbReference>
<reference evidence="11" key="3">
    <citation type="submission" date="2025-08" db="UniProtKB">
        <authorList>
            <consortium name="Ensembl"/>
        </authorList>
    </citation>
    <scope>IDENTIFICATION</scope>
    <source>
        <strain evidence="11">HNI</strain>
    </source>
</reference>
<protein>
    <submittedName>
        <fullName evidence="11">Interleukin 13 receptor, alpha 2</fullName>
    </submittedName>
</protein>
<sequence length="474" mass="54444">MLSAAFFFFFLIETNLSLEHFTWEEKLETPNRKLTSASYKVLLRQACRIIPLNLEQKEGTRFSHSYFDYRTRLMATNKCWLLDPPVLLLLIIWKESMQCNGFTVNPPESISVTDPGHLGQLEITWDPPKGLTDMAECSVTYHLEYFNTYKNRWSAVRTSRRTYTTQFDLMKNVEVRVYTLLDGPCTNNTVIKSKNYTELIQNPPNTGVTGTEIQDFTCVFHNMEYVECEWRRGPKTPANSKQNLYYWYKSLELAKECPNYVFLDGVRIGCNFSKKSLPNFMDVIFCVNGSSPEGPLKTTFTSLKIQNQVKPAATEKLYLQAGGDKLELQWENPAGSVPGQCLEWQVEHNQEGPNGKISKDETLVEDTSLAFPLSTTVKKNCFRVRSKMSKYCVDKGFWSDWSHQVCHPEKTEVPPEPYRVPVYLCAAAAMIAMLMLPLCVWAMIKMRNSKQEKKLDSVLTNLFTKSSTRVIPDV</sequence>
<evidence type="ECO:0000259" key="10">
    <source>
        <dbReference type="Pfam" id="PF09240"/>
    </source>
</evidence>
<evidence type="ECO:0000256" key="1">
    <source>
        <dbReference type="ARBA" id="ARBA00004479"/>
    </source>
</evidence>
<dbReference type="AlphaFoldDB" id="A0A3P9LUD1"/>
<dbReference type="Ensembl" id="ENSORLT00020007374.1">
    <property type="protein sequence ID" value="ENSORLP00020024273.1"/>
    <property type="gene ID" value="ENSORLG00020005592.1"/>
</dbReference>
<dbReference type="Pfam" id="PF09240">
    <property type="entry name" value="IL6Ra-bind"/>
    <property type="match status" value="1"/>
</dbReference>
<evidence type="ECO:0000256" key="9">
    <source>
        <dbReference type="SAM" id="SignalP"/>
    </source>
</evidence>
<feature type="domain" description="Type I cytokine receptor cytokine-binding" evidence="10">
    <location>
        <begin position="215"/>
        <end position="307"/>
    </location>
</feature>
<evidence type="ECO:0000313" key="11">
    <source>
        <dbReference type="Ensembl" id="ENSORLP00020024273.1"/>
    </source>
</evidence>
<proteinExistence type="predicted"/>
<evidence type="ECO:0000313" key="12">
    <source>
        <dbReference type="Proteomes" id="UP000265180"/>
    </source>
</evidence>